<evidence type="ECO:0000259" key="3">
    <source>
        <dbReference type="Pfam" id="PF03413"/>
    </source>
</evidence>
<reference evidence="4 5" key="2">
    <citation type="submission" date="2023-06" db="EMBL/GenBank/DDBJ databases">
        <title>Identification and characterization of horizontal gene transfer across gut microbiota members of farm animals based on homology search.</title>
        <authorList>
            <person name="Schwarzerova J."/>
            <person name="Nykrynova M."/>
            <person name="Jureckova K."/>
            <person name="Cejkova D."/>
            <person name="Rychlik I."/>
        </authorList>
    </citation>
    <scope>NUCLEOTIDE SEQUENCE [LARGE SCALE GENOMIC DNA]</scope>
    <source>
        <strain evidence="4 5">ET39</strain>
    </source>
</reference>
<feature type="domain" description="PepSY" evidence="3">
    <location>
        <begin position="226"/>
        <end position="284"/>
    </location>
</feature>
<feature type="region of interest" description="Disordered" evidence="1">
    <location>
        <begin position="99"/>
        <end position="141"/>
    </location>
</feature>
<proteinExistence type="predicted"/>
<dbReference type="RefSeq" id="WP_289608501.1">
    <property type="nucleotide sequence ID" value="NZ_JAUDCG010000069.1"/>
</dbReference>
<protein>
    <submittedName>
        <fullName evidence="4">PepSY domain-containing protein</fullName>
    </submittedName>
</protein>
<feature type="domain" description="PepSY" evidence="3">
    <location>
        <begin position="39"/>
        <end position="101"/>
    </location>
</feature>
<feature type="signal peptide" evidence="2">
    <location>
        <begin position="1"/>
        <end position="25"/>
    </location>
</feature>
<comment type="caution">
    <text evidence="4">The sequence shown here is derived from an EMBL/GenBank/DDBJ whole genome shotgun (WGS) entry which is preliminary data.</text>
</comment>
<accession>A0ABT7UEM0</accession>
<dbReference type="Proteomes" id="UP001529340">
    <property type="component" value="Unassembled WGS sequence"/>
</dbReference>
<evidence type="ECO:0000313" key="5">
    <source>
        <dbReference type="Proteomes" id="UP001529340"/>
    </source>
</evidence>
<evidence type="ECO:0000256" key="1">
    <source>
        <dbReference type="SAM" id="MobiDB-lite"/>
    </source>
</evidence>
<dbReference type="EMBL" id="JAUDCG010000069">
    <property type="protein sequence ID" value="MDM8158075.1"/>
    <property type="molecule type" value="Genomic_DNA"/>
</dbReference>
<gene>
    <name evidence="4" type="ORF">QUV96_10590</name>
</gene>
<dbReference type="Gene3D" id="3.10.450.40">
    <property type="match status" value="3"/>
</dbReference>
<reference evidence="5" key="1">
    <citation type="submission" date="2023-06" db="EMBL/GenBank/DDBJ databases">
        <title>Identification and characterization of horizontal gene transfer across gut microbiota members of farm animals based on homology search.</title>
        <authorList>
            <person name="Zeman M."/>
            <person name="Kubasova T."/>
            <person name="Jahodarova E."/>
            <person name="Nykrynova M."/>
            <person name="Rychlik I."/>
        </authorList>
    </citation>
    <scope>NUCLEOTIDE SEQUENCE [LARGE SCALE GENOMIC DNA]</scope>
    <source>
        <strain evidence="5">ET39</strain>
    </source>
</reference>
<dbReference type="Pfam" id="PF03413">
    <property type="entry name" value="PepSY"/>
    <property type="match status" value="3"/>
</dbReference>
<keyword evidence="5" id="KW-1185">Reference proteome</keyword>
<keyword evidence="2" id="KW-0732">Signal</keyword>
<evidence type="ECO:0000256" key="2">
    <source>
        <dbReference type="SAM" id="SignalP"/>
    </source>
</evidence>
<name>A0ABT7UEM0_9FIRM</name>
<dbReference type="InterPro" id="IPR025711">
    <property type="entry name" value="PepSY"/>
</dbReference>
<evidence type="ECO:0000313" key="4">
    <source>
        <dbReference type="EMBL" id="MDM8158075.1"/>
    </source>
</evidence>
<organism evidence="4 5">
    <name type="scientific">Amedibacillus dolichus</name>
    <dbReference type="NCBI Taxonomy" id="31971"/>
    <lineage>
        <taxon>Bacteria</taxon>
        <taxon>Bacillati</taxon>
        <taxon>Bacillota</taxon>
        <taxon>Erysipelotrichia</taxon>
        <taxon>Erysipelotrichales</taxon>
        <taxon>Erysipelotrichaceae</taxon>
        <taxon>Amedibacillus</taxon>
    </lineage>
</organism>
<dbReference type="PROSITE" id="PS51257">
    <property type="entry name" value="PROKAR_LIPOPROTEIN"/>
    <property type="match status" value="1"/>
</dbReference>
<feature type="compositionally biased region" description="Polar residues" evidence="1">
    <location>
        <begin position="107"/>
        <end position="128"/>
    </location>
</feature>
<feature type="domain" description="PepSY" evidence="3">
    <location>
        <begin position="144"/>
        <end position="205"/>
    </location>
</feature>
<sequence length="293" mass="32005">MKKNLWKLTTGAVMIAALAGCSVHANTAATNDATQTKEITVDQAKEIAFAHAAVNESEISDLRVKNDREDGRSVIEVDFNANGYEYDYDVSATDGTLIKSEREPLKATTSGGTSKNDASTQTTTKQNRNAANTNDTNTASSATITKEQAQNIALQDAGVRASDAQIIHVKEDYEHGQAVYEIEFYSGNTEYDYEIAKSDGSILSKDFDIENWEPSGNGTSNAQTSITLEEAKAIALAKVSGAGNDHIWIEKDMDDGRITYEGEIYYQGMEYEFEINASTGAVIEWSSERADWD</sequence>
<feature type="compositionally biased region" description="Low complexity" evidence="1">
    <location>
        <begin position="129"/>
        <end position="141"/>
    </location>
</feature>
<feature type="chain" id="PRO_5046038126" evidence="2">
    <location>
        <begin position="26"/>
        <end position="293"/>
    </location>
</feature>